<keyword evidence="1" id="KW-0472">Membrane</keyword>
<gene>
    <name evidence="2" type="ORF">KGA66_09470</name>
</gene>
<comment type="caution">
    <text evidence="2">The sequence shown here is derived from an EMBL/GenBank/DDBJ whole genome shotgun (WGS) entry which is preliminary data.</text>
</comment>
<keyword evidence="1" id="KW-1133">Transmembrane helix</keyword>
<keyword evidence="1" id="KW-0812">Transmembrane</keyword>
<organism evidence="2 3">
    <name type="scientific">Actinocrinis puniceicyclus</name>
    <dbReference type="NCBI Taxonomy" id="977794"/>
    <lineage>
        <taxon>Bacteria</taxon>
        <taxon>Bacillati</taxon>
        <taxon>Actinomycetota</taxon>
        <taxon>Actinomycetes</taxon>
        <taxon>Catenulisporales</taxon>
        <taxon>Actinospicaceae</taxon>
        <taxon>Actinocrinis</taxon>
    </lineage>
</organism>
<accession>A0A8J7WL21</accession>
<name>A0A8J7WL21_9ACTN</name>
<protein>
    <submittedName>
        <fullName evidence="2">Uncharacterized protein</fullName>
    </submittedName>
</protein>
<sequence length="70" mass="7839">MPTWLKAVLAVAGVVIAAKIVIALVSAVFSTLFFVALAVGAVGVLWYGYHRFMNSLPAYRRRQIRNRRDF</sequence>
<evidence type="ECO:0000313" key="3">
    <source>
        <dbReference type="Proteomes" id="UP000677913"/>
    </source>
</evidence>
<feature type="transmembrane region" description="Helical" evidence="1">
    <location>
        <begin position="33"/>
        <end position="52"/>
    </location>
</feature>
<keyword evidence="3" id="KW-1185">Reference proteome</keyword>
<evidence type="ECO:0000256" key="1">
    <source>
        <dbReference type="SAM" id="Phobius"/>
    </source>
</evidence>
<dbReference type="AlphaFoldDB" id="A0A8J7WL21"/>
<proteinExistence type="predicted"/>
<reference evidence="2" key="1">
    <citation type="submission" date="2021-04" db="EMBL/GenBank/DDBJ databases">
        <title>Genome based classification of Actinospica acidithermotolerans sp. nov., an actinobacterium isolated from an Indonesian hot spring.</title>
        <authorList>
            <person name="Kusuma A.B."/>
            <person name="Putra K.E."/>
            <person name="Nafisah S."/>
            <person name="Loh J."/>
            <person name="Nouioui I."/>
            <person name="Goodfellow M."/>
        </authorList>
    </citation>
    <scope>NUCLEOTIDE SEQUENCE</scope>
    <source>
        <strain evidence="2">DSM 45618</strain>
    </source>
</reference>
<dbReference type="Proteomes" id="UP000677913">
    <property type="component" value="Unassembled WGS sequence"/>
</dbReference>
<dbReference type="EMBL" id="JAGSXH010000023">
    <property type="protein sequence ID" value="MBS2963273.1"/>
    <property type="molecule type" value="Genomic_DNA"/>
</dbReference>
<evidence type="ECO:0000313" key="2">
    <source>
        <dbReference type="EMBL" id="MBS2963273.1"/>
    </source>
</evidence>
<dbReference type="RefSeq" id="WP_211466806.1">
    <property type="nucleotide sequence ID" value="NZ_JAGSXH010000023.1"/>
</dbReference>